<keyword evidence="2" id="KW-0677">Repeat</keyword>
<evidence type="ECO:0000313" key="6">
    <source>
        <dbReference type="Proteomes" id="UP001172457"/>
    </source>
</evidence>
<gene>
    <name evidence="5" type="ORF">OSB04_030543</name>
</gene>
<evidence type="ECO:0008006" key="7">
    <source>
        <dbReference type="Google" id="ProtNLM"/>
    </source>
</evidence>
<dbReference type="AlphaFoldDB" id="A0AA38S7T7"/>
<comment type="similarity">
    <text evidence="1">Belongs to the PPR family. PCMP-H subfamily.</text>
</comment>
<dbReference type="NCBIfam" id="TIGR00756">
    <property type="entry name" value="PPR"/>
    <property type="match status" value="2"/>
</dbReference>
<keyword evidence="6" id="KW-1185">Reference proteome</keyword>
<feature type="repeat" description="PPR" evidence="4">
    <location>
        <begin position="156"/>
        <end position="190"/>
    </location>
</feature>
<dbReference type="PANTHER" id="PTHR24015:SF1774">
    <property type="entry name" value="OS09G0251500 PROTEIN"/>
    <property type="match status" value="1"/>
</dbReference>
<feature type="repeat" description="PPR" evidence="4">
    <location>
        <begin position="58"/>
        <end position="92"/>
    </location>
</feature>
<dbReference type="FunFam" id="1.25.40.10:FF:000488">
    <property type="entry name" value="Pentatricopeptide repeat-containing protein, mitochondrial"/>
    <property type="match status" value="1"/>
</dbReference>
<dbReference type="InterPro" id="IPR002885">
    <property type="entry name" value="PPR_rpt"/>
</dbReference>
<dbReference type="Pfam" id="PF01535">
    <property type="entry name" value="PPR"/>
    <property type="match status" value="2"/>
</dbReference>
<dbReference type="PANTHER" id="PTHR24015">
    <property type="entry name" value="OS07G0578800 PROTEIN-RELATED"/>
    <property type="match status" value="1"/>
</dbReference>
<protein>
    <recommendedName>
        <fullName evidence="7">Pentatricopeptide repeat-containing protein</fullName>
    </recommendedName>
</protein>
<dbReference type="Pfam" id="PF13041">
    <property type="entry name" value="PPR_2"/>
    <property type="match status" value="1"/>
</dbReference>
<dbReference type="EMBL" id="JARYMX010000008">
    <property type="protein sequence ID" value="KAJ9537810.1"/>
    <property type="molecule type" value="Genomic_DNA"/>
</dbReference>
<organism evidence="5 6">
    <name type="scientific">Centaurea solstitialis</name>
    <name type="common">yellow star-thistle</name>
    <dbReference type="NCBI Taxonomy" id="347529"/>
    <lineage>
        <taxon>Eukaryota</taxon>
        <taxon>Viridiplantae</taxon>
        <taxon>Streptophyta</taxon>
        <taxon>Embryophyta</taxon>
        <taxon>Tracheophyta</taxon>
        <taxon>Spermatophyta</taxon>
        <taxon>Magnoliopsida</taxon>
        <taxon>eudicotyledons</taxon>
        <taxon>Gunneridae</taxon>
        <taxon>Pentapetalae</taxon>
        <taxon>asterids</taxon>
        <taxon>campanulids</taxon>
        <taxon>Asterales</taxon>
        <taxon>Asteraceae</taxon>
        <taxon>Carduoideae</taxon>
        <taxon>Cardueae</taxon>
        <taxon>Centaureinae</taxon>
        <taxon>Centaurea</taxon>
    </lineage>
</organism>
<evidence type="ECO:0000256" key="4">
    <source>
        <dbReference type="PROSITE-ProRule" id="PRU00708"/>
    </source>
</evidence>
<dbReference type="Proteomes" id="UP001172457">
    <property type="component" value="Chromosome 8"/>
</dbReference>
<sequence>MVSPQQVNVSHRYFALFVTNNYDSVTYSELIKCCLARGANQKARLVHKHIFSDGYQPKTFLINTLMNMYVKFNLLNEARQLFDQMPERNVVSPLICILILPFCELARATFRQIHCSITKTGLDSDVFVRSALIDNYSKWGELPNTLTVFNEMETSDLIVWNSVIGAFAQNTDGDEALNLFKRMKRCGFMADQATLTSVLRACAGLALLELGRQIHVHVLKYKNRDLTMSNASMSTSTSQATLHKSISNGGSYKNLLFVLFVATSISTHQNNNMYKTLQC</sequence>
<evidence type="ECO:0000256" key="1">
    <source>
        <dbReference type="ARBA" id="ARBA00006643"/>
    </source>
</evidence>
<dbReference type="PROSITE" id="PS51375">
    <property type="entry name" value="PPR"/>
    <property type="match status" value="3"/>
</dbReference>
<evidence type="ECO:0000313" key="5">
    <source>
        <dbReference type="EMBL" id="KAJ9537810.1"/>
    </source>
</evidence>
<evidence type="ECO:0000256" key="2">
    <source>
        <dbReference type="ARBA" id="ARBA00022737"/>
    </source>
</evidence>
<reference evidence="5" key="1">
    <citation type="submission" date="2023-03" db="EMBL/GenBank/DDBJ databases">
        <title>Chromosome-scale reference genome and RAD-based genetic map of yellow starthistle (Centaurea solstitialis) reveal putative structural variation and QTLs associated with invader traits.</title>
        <authorList>
            <person name="Reatini B."/>
            <person name="Cang F.A."/>
            <person name="Jiang Q."/>
            <person name="Mckibben M.T.W."/>
            <person name="Barker M.S."/>
            <person name="Rieseberg L.H."/>
            <person name="Dlugosch K.M."/>
        </authorList>
    </citation>
    <scope>NUCLEOTIDE SEQUENCE</scope>
    <source>
        <strain evidence="5">CAN-66</strain>
        <tissue evidence="5">Leaf</tissue>
    </source>
</reference>
<evidence type="ECO:0000256" key="3">
    <source>
        <dbReference type="ARBA" id="ARBA00022946"/>
    </source>
</evidence>
<proteinExistence type="inferred from homology"/>
<dbReference type="Gene3D" id="1.25.40.10">
    <property type="entry name" value="Tetratricopeptide repeat domain"/>
    <property type="match status" value="2"/>
</dbReference>
<dbReference type="InterPro" id="IPR011990">
    <property type="entry name" value="TPR-like_helical_dom_sf"/>
</dbReference>
<feature type="repeat" description="PPR" evidence="4">
    <location>
        <begin position="23"/>
        <end position="57"/>
    </location>
</feature>
<dbReference type="GO" id="GO:0009451">
    <property type="term" value="P:RNA modification"/>
    <property type="evidence" value="ECO:0007669"/>
    <property type="project" value="InterPro"/>
</dbReference>
<accession>A0AA38S7T7</accession>
<dbReference type="GO" id="GO:0003723">
    <property type="term" value="F:RNA binding"/>
    <property type="evidence" value="ECO:0007669"/>
    <property type="project" value="InterPro"/>
</dbReference>
<keyword evidence="3" id="KW-0809">Transit peptide</keyword>
<comment type="caution">
    <text evidence="5">The sequence shown here is derived from an EMBL/GenBank/DDBJ whole genome shotgun (WGS) entry which is preliminary data.</text>
</comment>
<dbReference type="InterPro" id="IPR046960">
    <property type="entry name" value="PPR_At4g14850-like_plant"/>
</dbReference>
<name>A0AA38S7T7_9ASTR</name>